<gene>
    <name evidence="5" type="ORF">METZ01_LOCUS435170</name>
</gene>
<dbReference type="InterPro" id="IPR012337">
    <property type="entry name" value="RNaseH-like_sf"/>
</dbReference>
<dbReference type="InterPro" id="IPR047201">
    <property type="entry name" value="ERI-1_3'hExo-like"/>
</dbReference>
<dbReference type="PANTHER" id="PTHR23044:SF61">
    <property type="entry name" value="3'-5' EXORIBONUCLEASE 1-RELATED"/>
    <property type="match status" value="1"/>
</dbReference>
<dbReference type="InterPro" id="IPR036397">
    <property type="entry name" value="RNaseH_sf"/>
</dbReference>
<dbReference type="GO" id="GO:0003676">
    <property type="term" value="F:nucleic acid binding"/>
    <property type="evidence" value="ECO:0007669"/>
    <property type="project" value="InterPro"/>
</dbReference>
<proteinExistence type="predicted"/>
<keyword evidence="2" id="KW-0378">Hydrolase</keyword>
<dbReference type="EMBL" id="UINC01175612">
    <property type="protein sequence ID" value="SVD82316.1"/>
    <property type="molecule type" value="Genomic_DNA"/>
</dbReference>
<name>A0A382YG82_9ZZZZ</name>
<dbReference type="GO" id="GO:0000175">
    <property type="term" value="F:3'-5'-RNA exonuclease activity"/>
    <property type="evidence" value="ECO:0007669"/>
    <property type="project" value="InterPro"/>
</dbReference>
<keyword evidence="1" id="KW-0540">Nuclease</keyword>
<evidence type="ECO:0000256" key="3">
    <source>
        <dbReference type="ARBA" id="ARBA00022839"/>
    </source>
</evidence>
<evidence type="ECO:0000313" key="5">
    <source>
        <dbReference type="EMBL" id="SVD82316.1"/>
    </source>
</evidence>
<dbReference type="PANTHER" id="PTHR23044">
    <property type="entry name" value="3'-5' EXONUCLEASE ERI1-RELATED"/>
    <property type="match status" value="1"/>
</dbReference>
<evidence type="ECO:0000256" key="2">
    <source>
        <dbReference type="ARBA" id="ARBA00022801"/>
    </source>
</evidence>
<dbReference type="Pfam" id="PF00929">
    <property type="entry name" value="RNase_T"/>
    <property type="match status" value="1"/>
</dbReference>
<dbReference type="InterPro" id="IPR013520">
    <property type="entry name" value="Ribonucl_H"/>
</dbReference>
<feature type="non-terminal residue" evidence="5">
    <location>
        <position position="179"/>
    </location>
</feature>
<organism evidence="5">
    <name type="scientific">marine metagenome</name>
    <dbReference type="NCBI Taxonomy" id="408172"/>
    <lineage>
        <taxon>unclassified sequences</taxon>
        <taxon>metagenomes</taxon>
        <taxon>ecological metagenomes</taxon>
    </lineage>
</organism>
<dbReference type="Gene3D" id="3.30.420.10">
    <property type="entry name" value="Ribonuclease H-like superfamily/Ribonuclease H"/>
    <property type="match status" value="1"/>
</dbReference>
<sequence>MVDEQAKSRKILNQFSHLICLDLEYTCWENSIQDDWPDPQFPAEILQVGMAVFDLIQGQCLNNFSAYVRPVLNPRMSDYCVNLLQISQNIIDDSPALPQVINKISSFLSDYADDSTLVCAFGPDCKRFVDDATRHHRESPFRPFASLNLQQEAAKVMGMADKLPEREHIKQHFQLPPSA</sequence>
<dbReference type="AlphaFoldDB" id="A0A382YG82"/>
<accession>A0A382YG82</accession>
<reference evidence="5" key="1">
    <citation type="submission" date="2018-05" db="EMBL/GenBank/DDBJ databases">
        <authorList>
            <person name="Lanie J.A."/>
            <person name="Ng W.-L."/>
            <person name="Kazmierczak K.M."/>
            <person name="Andrzejewski T.M."/>
            <person name="Davidsen T.M."/>
            <person name="Wayne K.J."/>
            <person name="Tettelin H."/>
            <person name="Glass J.I."/>
            <person name="Rusch D."/>
            <person name="Podicherti R."/>
            <person name="Tsui H.-C.T."/>
            <person name="Winkler M.E."/>
        </authorList>
    </citation>
    <scope>NUCLEOTIDE SEQUENCE</scope>
</reference>
<feature type="domain" description="Exonuclease" evidence="4">
    <location>
        <begin position="19"/>
        <end position="110"/>
    </location>
</feature>
<evidence type="ECO:0000259" key="4">
    <source>
        <dbReference type="Pfam" id="PF00929"/>
    </source>
</evidence>
<dbReference type="CDD" id="cd06133">
    <property type="entry name" value="ERI-1_3'hExo_like"/>
    <property type="match status" value="1"/>
</dbReference>
<keyword evidence="3" id="KW-0269">Exonuclease</keyword>
<dbReference type="InterPro" id="IPR051274">
    <property type="entry name" value="3-5_Exoribonuclease"/>
</dbReference>
<dbReference type="SUPFAM" id="SSF53098">
    <property type="entry name" value="Ribonuclease H-like"/>
    <property type="match status" value="1"/>
</dbReference>
<protein>
    <recommendedName>
        <fullName evidence="4">Exonuclease domain-containing protein</fullName>
    </recommendedName>
</protein>
<evidence type="ECO:0000256" key="1">
    <source>
        <dbReference type="ARBA" id="ARBA00022722"/>
    </source>
</evidence>